<dbReference type="GO" id="GO:0008270">
    <property type="term" value="F:zinc ion binding"/>
    <property type="evidence" value="ECO:0007669"/>
    <property type="project" value="UniProtKB-KW"/>
</dbReference>
<keyword evidence="8" id="KW-0862">Zinc</keyword>
<comment type="caution">
    <text evidence="11">The sequence shown here is derived from an EMBL/GenBank/DDBJ whole genome shotgun (WGS) entry which is preliminary data.</text>
</comment>
<reference evidence="11 12" key="1">
    <citation type="submission" date="2019-07" db="EMBL/GenBank/DDBJ databases">
        <title>Genomics analysis of Aphanomyces spp. identifies a new class of oomycete effector associated with host adaptation.</title>
        <authorList>
            <person name="Gaulin E."/>
        </authorList>
    </citation>
    <scope>NUCLEOTIDE SEQUENCE [LARGE SCALE GENOMIC DNA]</scope>
    <source>
        <strain evidence="11 12">ATCC 201684</strain>
    </source>
</reference>
<evidence type="ECO:0000256" key="3">
    <source>
        <dbReference type="ARBA" id="ARBA00012485"/>
    </source>
</evidence>
<dbReference type="AlphaFoldDB" id="A0A6G0XW50"/>
<dbReference type="Gene3D" id="3.30.2160.10">
    <property type="entry name" value="Hect, E3 ligase catalytic domain"/>
    <property type="match status" value="1"/>
</dbReference>
<dbReference type="EMBL" id="VJMJ01000009">
    <property type="protein sequence ID" value="KAF0744615.1"/>
    <property type="molecule type" value="Genomic_DNA"/>
</dbReference>
<comment type="catalytic activity">
    <reaction evidence="1">
        <text>S-ubiquitinyl-[E2 ubiquitin-conjugating enzyme]-L-cysteine + [acceptor protein]-L-lysine = [E2 ubiquitin-conjugating enzyme]-L-cysteine + N(6)-ubiquitinyl-[acceptor protein]-L-lysine.</text>
        <dbReference type="EC" id="2.3.2.26"/>
    </reaction>
</comment>
<evidence type="ECO:0000256" key="7">
    <source>
        <dbReference type="ARBA" id="ARBA00022786"/>
    </source>
</evidence>
<dbReference type="GO" id="GO:0006511">
    <property type="term" value="P:ubiquitin-dependent protein catabolic process"/>
    <property type="evidence" value="ECO:0007669"/>
    <property type="project" value="TreeGrafter"/>
</dbReference>
<feature type="active site" description="Glycyl thioester intermediate" evidence="9">
    <location>
        <position position="576"/>
    </location>
</feature>
<dbReference type="InterPro" id="IPR035983">
    <property type="entry name" value="Hect_E3_ubiquitin_ligase"/>
</dbReference>
<dbReference type="GO" id="GO:0061630">
    <property type="term" value="F:ubiquitin protein ligase activity"/>
    <property type="evidence" value="ECO:0007669"/>
    <property type="project" value="UniProtKB-EC"/>
</dbReference>
<evidence type="ECO:0000256" key="9">
    <source>
        <dbReference type="PROSITE-ProRule" id="PRU00104"/>
    </source>
</evidence>
<dbReference type="SUPFAM" id="SSF56204">
    <property type="entry name" value="Hect, E3 ligase catalytic domain"/>
    <property type="match status" value="1"/>
</dbReference>
<proteinExistence type="predicted"/>
<dbReference type="Gene3D" id="3.90.1750.10">
    <property type="entry name" value="Hect, E3 ligase catalytic domains"/>
    <property type="match status" value="1"/>
</dbReference>
<sequence>MNRTIMTMNTFSRRSILRRGLNSNGNDMTIYPAVLCMLLLCIVCKLIAQLRAKCFPTVASSESLLLNNFLERGPGFTRGTIEKLLEHADRWKCDICRFDNLMEALHCHLCGASPNKTQSKLPSEKLESGEPLLQPLRPCTSRQLCARTRKYWTRSLVHDEVTWSFCNELFMSFETQGFILEARRDEGRGASAARPPWNLVWCPVKDAGSGLYGAPLSLHVWTELLHISTLAFSSKYAWFLDQVDSIVLPYETHRMRLKTQRPNVATEALNHLDKLEGDLRCATTRYEFQGEAAIDAGAVQREWYMLVAQSIADESFGLFVITNHATNSYYLNPAAGARSVEYQAVGRFLAQAILSGQVLPLQFSPVLFKAILGSPLSLLDIQWLDAQMYSSLMHVLESKDVEDLALTFSVLERQEDSFIEVDLIPDGANVTVTRATAQNYVGRMARYLLFDRVQTQLEALLEGVFDILPPALLVPFDFNELELLVCGLPTVDVDDWKLNTMASSSLRNSQVYDWFWQVVEALGPEERSKLLQFCTGSSRVPVQGFKGLTSYDGNICHFSIHGKDYTSGMYPVAHACFNRLDLPLYPDKRTLQAAIDVLFQSDPTGFTLV</sequence>
<evidence type="ECO:0000256" key="4">
    <source>
        <dbReference type="ARBA" id="ARBA00022679"/>
    </source>
</evidence>
<dbReference type="PROSITE" id="PS50237">
    <property type="entry name" value="HECT"/>
    <property type="match status" value="1"/>
</dbReference>
<dbReference type="SMART" id="SM00119">
    <property type="entry name" value="HECTc"/>
    <property type="match status" value="1"/>
</dbReference>
<dbReference type="InterPro" id="IPR001876">
    <property type="entry name" value="Znf_RanBP2"/>
</dbReference>
<dbReference type="Gene3D" id="3.30.2410.10">
    <property type="entry name" value="Hect, E3 ligase catalytic domain"/>
    <property type="match status" value="1"/>
</dbReference>
<keyword evidence="5" id="KW-0479">Metal-binding</keyword>
<dbReference type="PROSITE" id="PS01358">
    <property type="entry name" value="ZF_RANBP2_1"/>
    <property type="match status" value="1"/>
</dbReference>
<dbReference type="Proteomes" id="UP000481153">
    <property type="component" value="Unassembled WGS sequence"/>
</dbReference>
<dbReference type="InterPro" id="IPR000569">
    <property type="entry name" value="HECT_dom"/>
</dbReference>
<organism evidence="11 12">
    <name type="scientific">Aphanomyces euteiches</name>
    <dbReference type="NCBI Taxonomy" id="100861"/>
    <lineage>
        <taxon>Eukaryota</taxon>
        <taxon>Sar</taxon>
        <taxon>Stramenopiles</taxon>
        <taxon>Oomycota</taxon>
        <taxon>Saprolegniomycetes</taxon>
        <taxon>Saprolegniales</taxon>
        <taxon>Verrucalvaceae</taxon>
        <taxon>Aphanomyces</taxon>
    </lineage>
</organism>
<keyword evidence="6" id="KW-0863">Zinc-finger</keyword>
<dbReference type="InterPro" id="IPR050409">
    <property type="entry name" value="E3_ubiq-protein_ligase"/>
</dbReference>
<dbReference type="VEuPathDB" id="FungiDB:AeMF1_002515"/>
<evidence type="ECO:0000259" key="10">
    <source>
        <dbReference type="PROSITE" id="PS50237"/>
    </source>
</evidence>
<evidence type="ECO:0000256" key="6">
    <source>
        <dbReference type="ARBA" id="ARBA00022771"/>
    </source>
</evidence>
<keyword evidence="4" id="KW-0808">Transferase</keyword>
<evidence type="ECO:0000256" key="1">
    <source>
        <dbReference type="ARBA" id="ARBA00000885"/>
    </source>
</evidence>
<evidence type="ECO:0000313" key="11">
    <source>
        <dbReference type="EMBL" id="KAF0744615.1"/>
    </source>
</evidence>
<evidence type="ECO:0000256" key="2">
    <source>
        <dbReference type="ARBA" id="ARBA00004906"/>
    </source>
</evidence>
<dbReference type="PANTHER" id="PTHR11254:SF440">
    <property type="entry name" value="E3 UBIQUITIN-PROTEIN LIGASE NEDD-4"/>
    <property type="match status" value="1"/>
</dbReference>
<dbReference type="PANTHER" id="PTHR11254">
    <property type="entry name" value="HECT DOMAIN UBIQUITIN-PROTEIN LIGASE"/>
    <property type="match status" value="1"/>
</dbReference>
<dbReference type="GO" id="GO:0016567">
    <property type="term" value="P:protein ubiquitination"/>
    <property type="evidence" value="ECO:0007669"/>
    <property type="project" value="TreeGrafter"/>
</dbReference>
<feature type="domain" description="HECT" evidence="10">
    <location>
        <begin position="275"/>
        <end position="609"/>
    </location>
</feature>
<evidence type="ECO:0000256" key="5">
    <source>
        <dbReference type="ARBA" id="ARBA00022723"/>
    </source>
</evidence>
<evidence type="ECO:0000256" key="8">
    <source>
        <dbReference type="ARBA" id="ARBA00022833"/>
    </source>
</evidence>
<dbReference type="GO" id="GO:0005737">
    <property type="term" value="C:cytoplasm"/>
    <property type="evidence" value="ECO:0007669"/>
    <property type="project" value="TreeGrafter"/>
</dbReference>
<dbReference type="EC" id="2.3.2.26" evidence="3"/>
<gene>
    <name evidence="11" type="ORF">Ae201684_001081</name>
</gene>
<comment type="pathway">
    <text evidence="2">Protein modification; protein ubiquitination.</text>
</comment>
<name>A0A6G0XW50_9STRA</name>
<accession>A0A6G0XW50</accession>
<dbReference type="FunFam" id="3.30.2410.10:FF:000009">
    <property type="entry name" value="Probable E3 ubiquitin-protein ligase HECTD2"/>
    <property type="match status" value="1"/>
</dbReference>
<evidence type="ECO:0000313" key="12">
    <source>
        <dbReference type="Proteomes" id="UP000481153"/>
    </source>
</evidence>
<protein>
    <recommendedName>
        <fullName evidence="3">HECT-type E3 ubiquitin transferase</fullName>
        <ecNumber evidence="3">2.3.2.26</ecNumber>
    </recommendedName>
</protein>
<keyword evidence="7 9" id="KW-0833">Ubl conjugation pathway</keyword>
<dbReference type="Pfam" id="PF00632">
    <property type="entry name" value="HECT"/>
    <property type="match status" value="1"/>
</dbReference>
<keyword evidence="12" id="KW-1185">Reference proteome</keyword>